<dbReference type="RefSeq" id="WP_014558911.1">
    <property type="nucleotide sequence ID" value="NZ_BTUY01000029.1"/>
</dbReference>
<dbReference type="FunFam" id="3.30.70.330:FF:000383">
    <property type="entry name" value="Sex lethal, isoform D"/>
    <property type="match status" value="1"/>
</dbReference>
<dbReference type="InterPro" id="IPR048289">
    <property type="entry name" value="RRM2_NsCP33-like"/>
</dbReference>
<evidence type="ECO:0000259" key="3">
    <source>
        <dbReference type="PROSITE" id="PS50102"/>
    </source>
</evidence>
<dbReference type="CDD" id="cd21608">
    <property type="entry name" value="RRM2_NsCP33_like"/>
    <property type="match status" value="1"/>
</dbReference>
<comment type="caution">
    <text evidence="4">The sequence shown here is derived from an EMBL/GenBank/DDBJ whole genome shotgun (WGS) entry which is preliminary data.</text>
</comment>
<dbReference type="SUPFAM" id="SSF54928">
    <property type="entry name" value="RNA-binding domain, RBD"/>
    <property type="match status" value="1"/>
</dbReference>
<dbReference type="PROSITE" id="PS50102">
    <property type="entry name" value="RRM"/>
    <property type="match status" value="1"/>
</dbReference>
<feature type="domain" description="RRM" evidence="3">
    <location>
        <begin position="3"/>
        <end position="81"/>
    </location>
</feature>
<dbReference type="InterPro" id="IPR035979">
    <property type="entry name" value="RBD_domain_sf"/>
</dbReference>
<keyword evidence="1" id="KW-0677">Repeat</keyword>
<name>A0A7V3E876_9BACT</name>
<dbReference type="SMART" id="SM00360">
    <property type="entry name" value="RRM"/>
    <property type="match status" value="1"/>
</dbReference>
<dbReference type="EMBL" id="DSVI01000025">
    <property type="protein sequence ID" value="HGT49036.1"/>
    <property type="molecule type" value="Genomic_DNA"/>
</dbReference>
<dbReference type="GO" id="GO:0005737">
    <property type="term" value="C:cytoplasm"/>
    <property type="evidence" value="ECO:0007669"/>
    <property type="project" value="UniProtKB-ARBA"/>
</dbReference>
<dbReference type="Gene3D" id="3.30.70.330">
    <property type="match status" value="1"/>
</dbReference>
<sequence>MSTKLFVGSLPWSVNDAELKTLFEPYGKVASAKVVTDKQTRRSKGFGFVEFETEAEASAAINALNGSEVKGRNIIVSEAKPKS</sequence>
<evidence type="ECO:0000256" key="1">
    <source>
        <dbReference type="ARBA" id="ARBA00022737"/>
    </source>
</evidence>
<proteinExistence type="predicted"/>
<dbReference type="InterPro" id="IPR012677">
    <property type="entry name" value="Nucleotide-bd_a/b_plait_sf"/>
</dbReference>
<dbReference type="InterPro" id="IPR000504">
    <property type="entry name" value="RRM_dom"/>
</dbReference>
<dbReference type="EMBL" id="DSUJ01000011">
    <property type="protein sequence ID" value="HFI92720.1"/>
    <property type="molecule type" value="Genomic_DNA"/>
</dbReference>
<reference evidence="4" key="1">
    <citation type="journal article" date="2020" name="mSystems">
        <title>Genome- and Community-Level Interaction Insights into Carbon Utilization and Element Cycling Functions of Hydrothermarchaeota in Hydrothermal Sediment.</title>
        <authorList>
            <person name="Zhou Z."/>
            <person name="Liu Y."/>
            <person name="Xu W."/>
            <person name="Pan J."/>
            <person name="Luo Z.H."/>
            <person name="Li M."/>
        </authorList>
    </citation>
    <scope>NUCLEOTIDE SEQUENCE [LARGE SCALE GENOMIC DNA]</scope>
    <source>
        <strain evidence="4">SpSt-479</strain>
        <strain evidence="5">SpSt-500</strain>
    </source>
</reference>
<evidence type="ECO:0000256" key="2">
    <source>
        <dbReference type="ARBA" id="ARBA00022884"/>
    </source>
</evidence>
<keyword evidence="2" id="KW-0694">RNA-binding</keyword>
<dbReference type="InterPro" id="IPR052462">
    <property type="entry name" value="SLIRP/GR-RBP-like"/>
</dbReference>
<evidence type="ECO:0000313" key="4">
    <source>
        <dbReference type="EMBL" id="HFI92720.1"/>
    </source>
</evidence>
<dbReference type="GO" id="GO:0009967">
    <property type="term" value="P:positive regulation of signal transduction"/>
    <property type="evidence" value="ECO:0007669"/>
    <property type="project" value="UniProtKB-ARBA"/>
</dbReference>
<gene>
    <name evidence="4" type="ORF">ENS31_14465</name>
    <name evidence="5" type="ORF">ENS56_13450</name>
</gene>
<dbReference type="AlphaFoldDB" id="A0A7V3E876"/>
<dbReference type="OMA" id="WFDDNES"/>
<accession>A0A7V3E876</accession>
<dbReference type="Pfam" id="PF00076">
    <property type="entry name" value="RRM_1"/>
    <property type="match status" value="1"/>
</dbReference>
<organism evidence="4">
    <name type="scientific">Ignavibacterium album</name>
    <dbReference type="NCBI Taxonomy" id="591197"/>
    <lineage>
        <taxon>Bacteria</taxon>
        <taxon>Pseudomonadati</taxon>
        <taxon>Ignavibacteriota</taxon>
        <taxon>Ignavibacteria</taxon>
        <taxon>Ignavibacteriales</taxon>
        <taxon>Ignavibacteriaceae</taxon>
        <taxon>Ignavibacterium</taxon>
    </lineage>
</organism>
<dbReference type="GO" id="GO:0003729">
    <property type="term" value="F:mRNA binding"/>
    <property type="evidence" value="ECO:0007669"/>
    <property type="project" value="UniProtKB-ARBA"/>
</dbReference>
<evidence type="ECO:0000313" key="5">
    <source>
        <dbReference type="EMBL" id="HGT49036.1"/>
    </source>
</evidence>
<dbReference type="GO" id="GO:0010629">
    <property type="term" value="P:negative regulation of gene expression"/>
    <property type="evidence" value="ECO:0007669"/>
    <property type="project" value="UniProtKB-ARBA"/>
</dbReference>
<dbReference type="PANTHER" id="PTHR48027">
    <property type="entry name" value="HETEROGENEOUS NUCLEAR RIBONUCLEOPROTEIN 87F-RELATED"/>
    <property type="match status" value="1"/>
</dbReference>
<protein>
    <submittedName>
        <fullName evidence="4">RNA-binding protein</fullName>
    </submittedName>
</protein>